<dbReference type="GO" id="GO:0005643">
    <property type="term" value="C:nuclear pore"/>
    <property type="evidence" value="ECO:0007669"/>
    <property type="project" value="InterPro"/>
</dbReference>
<dbReference type="Pfam" id="PF10358">
    <property type="entry name" value="NT-C2"/>
    <property type="match status" value="1"/>
</dbReference>
<name>A0AAN7LPS4_TRANT</name>
<dbReference type="AlphaFoldDB" id="A0AAN7LPS4"/>
<proteinExistence type="predicted"/>
<reference evidence="4 5" key="1">
    <citation type="journal article" date="2023" name="Hortic Res">
        <title>Pangenome of water caltrop reveals structural variations and asymmetric subgenome divergence after allopolyploidization.</title>
        <authorList>
            <person name="Zhang X."/>
            <person name="Chen Y."/>
            <person name="Wang L."/>
            <person name="Yuan Y."/>
            <person name="Fang M."/>
            <person name="Shi L."/>
            <person name="Lu R."/>
            <person name="Comes H.P."/>
            <person name="Ma Y."/>
            <person name="Chen Y."/>
            <person name="Huang G."/>
            <person name="Zhou Y."/>
            <person name="Zheng Z."/>
            <person name="Qiu Y."/>
        </authorList>
    </citation>
    <scope>NUCLEOTIDE SEQUENCE [LARGE SCALE GENOMIC DNA]</scope>
    <source>
        <strain evidence="4">F231</strain>
    </source>
</reference>
<evidence type="ECO:0000256" key="1">
    <source>
        <dbReference type="SAM" id="Coils"/>
    </source>
</evidence>
<accession>A0AAN7LPS4</accession>
<dbReference type="InterPro" id="IPR019448">
    <property type="entry name" value="NT-C2"/>
</dbReference>
<keyword evidence="5" id="KW-1185">Reference proteome</keyword>
<dbReference type="InterPro" id="IPR021827">
    <property type="entry name" value="Nup186/Nup192/Nup205"/>
</dbReference>
<feature type="region of interest" description="Disordered" evidence="2">
    <location>
        <begin position="649"/>
        <end position="670"/>
    </location>
</feature>
<feature type="region of interest" description="Disordered" evidence="2">
    <location>
        <begin position="200"/>
        <end position="240"/>
    </location>
</feature>
<feature type="domain" description="C2 NT-type" evidence="3">
    <location>
        <begin position="7"/>
        <end position="158"/>
    </location>
</feature>
<evidence type="ECO:0000313" key="5">
    <source>
        <dbReference type="Proteomes" id="UP001346149"/>
    </source>
</evidence>
<organism evidence="4 5">
    <name type="scientific">Trapa natans</name>
    <name type="common">Water chestnut</name>
    <dbReference type="NCBI Taxonomy" id="22666"/>
    <lineage>
        <taxon>Eukaryota</taxon>
        <taxon>Viridiplantae</taxon>
        <taxon>Streptophyta</taxon>
        <taxon>Embryophyta</taxon>
        <taxon>Tracheophyta</taxon>
        <taxon>Spermatophyta</taxon>
        <taxon>Magnoliopsida</taxon>
        <taxon>eudicotyledons</taxon>
        <taxon>Gunneridae</taxon>
        <taxon>Pentapetalae</taxon>
        <taxon>rosids</taxon>
        <taxon>malvids</taxon>
        <taxon>Myrtales</taxon>
        <taxon>Lythraceae</taxon>
        <taxon>Trapa</taxon>
    </lineage>
</organism>
<dbReference type="EMBL" id="JAXQNO010000010">
    <property type="protein sequence ID" value="KAK4789990.1"/>
    <property type="molecule type" value="Genomic_DNA"/>
</dbReference>
<feature type="compositionally biased region" description="Basic and acidic residues" evidence="2">
    <location>
        <begin position="230"/>
        <end position="240"/>
    </location>
</feature>
<sequence length="983" mass="107735">MVLGLRSKSRKCVSIQVEYLVHVERIKPWPSLQSLKVSPSLLIQWENGNQSSGSFRCSVSEGQIEIGKSFKLPVTLYQEASKKRSTESFQKNFLEFQLYESYSDKAVKGQLLGSAAINLAEYGVSRETLKLSASVSCKKSLKNIGQPPLLYVSIEPLQPVDSSSSQNIALLKDGSLEKGGSGTISPLAKDADDEVEISSFTDDDDVSMHSPQVIPSAAPDATGTSLSQKNGEEPGTFEKGKAVEVGEGLPLRGTQSLDTKEVHSHKTDTILKDLQHQHVFSREDLPLRGTQSFDTKEVHDHKTDNILKDLQLQHEVSSSHSRSLEQKQEAHQGIADENGQKKSAMDLPELDARSKTQSYNNTWMQNKVSSQEFASNDELTASDIGEKEVNGYQGNGQLKQLGNTASRQITFRKGAPGDQSSIGKSNALKRAKSTFVPPAISDSTELLVNSHTLIRRDGPKAALSSASNSKVSNNEAKLESKVAMLEEELREAAALEVSLYSVVAEHGSSLNKVYSPARRLSRFYIHACQTNLHSKRVNAAKAIVSGLALVSKACGNDVPRLTFWLSNTIALRAIASYAAKKSSLSAESRKDSHGNGRLFTKSSPSNSEHLNDWENPQAFALALEKVEAWMFSRIVESVWWQTMTPHMQSSAAKRSSSSSRKSQGRKHMLSDIDQGSHSIELWKKAFTDACERLCPVRAGGHECACLPLLTRLVMEQLVGRLDVAMFNAILRESADEMPTDPVSDPITEPKVLPIPAGRSGFGAGVQLKNAIGSWSQWLSDIFGVEEDDTLVESNGNSNIQDTDSSFKAFHLLNALSDLMMLPFEMLANGTTRKEVCPAFGIPLIKRCLYNFVPDEFCPDPVPHQVLEALDAEEHYDADNSFIVNIPYIAPTTLYSSPPASSISSITGDMGSGKDLLRSNSSALRKSYTSDDDLDELFSPIASIILDKSRVSPASSSSDWMLKGKGGRKVVRYQLLREVWKDCE</sequence>
<keyword evidence="1" id="KW-0175">Coiled coil</keyword>
<comment type="caution">
    <text evidence="4">The sequence shown here is derived from an EMBL/GenBank/DDBJ whole genome shotgun (WGS) entry which is preliminary data.</text>
</comment>
<gene>
    <name evidence="4" type="ORF">SAY86_017294</name>
</gene>
<evidence type="ECO:0000313" key="4">
    <source>
        <dbReference type="EMBL" id="KAK4789990.1"/>
    </source>
</evidence>
<feature type="coiled-coil region" evidence="1">
    <location>
        <begin position="468"/>
        <end position="495"/>
    </location>
</feature>
<dbReference type="PANTHER" id="PTHR31344">
    <property type="entry name" value="NUCLEAR PORE COMPLEX PROTEIN NUP205"/>
    <property type="match status" value="1"/>
</dbReference>
<dbReference type="Proteomes" id="UP001346149">
    <property type="component" value="Unassembled WGS sequence"/>
</dbReference>
<protein>
    <recommendedName>
        <fullName evidence="3">C2 NT-type domain-containing protein</fullName>
    </recommendedName>
</protein>
<feature type="region of interest" description="Disordered" evidence="2">
    <location>
        <begin position="585"/>
        <end position="610"/>
    </location>
</feature>
<dbReference type="PROSITE" id="PS51840">
    <property type="entry name" value="C2_NT"/>
    <property type="match status" value="1"/>
</dbReference>
<feature type="region of interest" description="Disordered" evidence="2">
    <location>
        <begin position="313"/>
        <end position="346"/>
    </location>
</feature>
<evidence type="ECO:0000256" key="2">
    <source>
        <dbReference type="SAM" id="MobiDB-lite"/>
    </source>
</evidence>
<feature type="compositionally biased region" description="Low complexity" evidence="2">
    <location>
        <begin position="649"/>
        <end position="661"/>
    </location>
</feature>
<dbReference type="PANTHER" id="PTHR31344:SF13">
    <property type="entry name" value="EEIG1_EHBP1 PROTEIN AMINO-TERMINAL DOMAIN PROTEIN"/>
    <property type="match status" value="1"/>
</dbReference>
<evidence type="ECO:0000259" key="3">
    <source>
        <dbReference type="PROSITE" id="PS51840"/>
    </source>
</evidence>